<evidence type="ECO:0000256" key="1">
    <source>
        <dbReference type="ARBA" id="ARBA00022679"/>
    </source>
</evidence>
<keyword evidence="2 7" id="KW-0418">Kinase</keyword>
<evidence type="ECO:0000313" key="7">
    <source>
        <dbReference type="EMBL" id="AXQ57478.1"/>
    </source>
</evidence>
<gene>
    <name evidence="7" type="ORF">D0C37_24690</name>
</gene>
<feature type="compositionally biased region" description="Basic and acidic residues" evidence="4">
    <location>
        <begin position="328"/>
        <end position="337"/>
    </location>
</feature>
<evidence type="ECO:0000256" key="5">
    <source>
        <dbReference type="SAM" id="Phobius"/>
    </source>
</evidence>
<dbReference type="SUPFAM" id="SSF55874">
    <property type="entry name" value="ATPase domain of HSP90 chaperone/DNA topoisomerase II/histidine kinase"/>
    <property type="match status" value="1"/>
</dbReference>
<feature type="transmembrane region" description="Helical" evidence="5">
    <location>
        <begin position="27"/>
        <end position="45"/>
    </location>
</feature>
<dbReference type="PANTHER" id="PTHR24421:SF63">
    <property type="entry name" value="SENSOR HISTIDINE KINASE DESK"/>
    <property type="match status" value="1"/>
</dbReference>
<dbReference type="InterPro" id="IPR036890">
    <property type="entry name" value="HATPase_C_sf"/>
</dbReference>
<dbReference type="InterPro" id="IPR050482">
    <property type="entry name" value="Sensor_HK_TwoCompSys"/>
</dbReference>
<accession>A0A385DGF0</accession>
<feature type="region of interest" description="Disordered" evidence="4">
    <location>
        <begin position="328"/>
        <end position="349"/>
    </location>
</feature>
<dbReference type="AlphaFoldDB" id="A0A385DGF0"/>
<feature type="domain" description="Signal transduction histidine kinase subgroup 3 dimerisation and phosphoacceptor" evidence="6">
    <location>
        <begin position="191"/>
        <end position="257"/>
    </location>
</feature>
<evidence type="ECO:0000256" key="2">
    <source>
        <dbReference type="ARBA" id="ARBA00022777"/>
    </source>
</evidence>
<dbReference type="KEGG" id="sky:D0C37_24690"/>
<dbReference type="GO" id="GO:0046983">
    <property type="term" value="F:protein dimerization activity"/>
    <property type="evidence" value="ECO:0007669"/>
    <property type="project" value="InterPro"/>
</dbReference>
<protein>
    <submittedName>
        <fullName evidence="7">Sensor histidine kinase</fullName>
    </submittedName>
</protein>
<keyword evidence="5" id="KW-0812">Transmembrane</keyword>
<dbReference type="CDD" id="cd16917">
    <property type="entry name" value="HATPase_UhpB-NarQ-NarX-like"/>
    <property type="match status" value="1"/>
</dbReference>
<evidence type="ECO:0000256" key="4">
    <source>
        <dbReference type="SAM" id="MobiDB-lite"/>
    </source>
</evidence>
<dbReference type="Gene3D" id="3.30.565.10">
    <property type="entry name" value="Histidine kinase-like ATPase, C-terminal domain"/>
    <property type="match status" value="1"/>
</dbReference>
<feature type="transmembrane region" description="Helical" evidence="5">
    <location>
        <begin position="82"/>
        <end position="98"/>
    </location>
</feature>
<feature type="compositionally biased region" description="Low complexity" evidence="4">
    <location>
        <begin position="339"/>
        <end position="349"/>
    </location>
</feature>
<feature type="region of interest" description="Disordered" evidence="4">
    <location>
        <begin position="389"/>
        <end position="412"/>
    </location>
</feature>
<dbReference type="RefSeq" id="WP_117350307.1">
    <property type="nucleotide sequence ID" value="NZ_CP031742.1"/>
</dbReference>
<dbReference type="GO" id="GO:0000155">
    <property type="term" value="F:phosphorelay sensor kinase activity"/>
    <property type="evidence" value="ECO:0007669"/>
    <property type="project" value="InterPro"/>
</dbReference>
<organism evidence="7 8">
    <name type="scientific">Streptomyces koyangensis</name>
    <dbReference type="NCBI Taxonomy" id="188770"/>
    <lineage>
        <taxon>Bacteria</taxon>
        <taxon>Bacillati</taxon>
        <taxon>Actinomycetota</taxon>
        <taxon>Actinomycetes</taxon>
        <taxon>Kitasatosporales</taxon>
        <taxon>Streptomycetaceae</taxon>
        <taxon>Streptomyces</taxon>
        <taxon>Streptomyces aurantiacus group</taxon>
    </lineage>
</organism>
<keyword evidence="3" id="KW-0902">Two-component regulatory system</keyword>
<evidence type="ECO:0000256" key="3">
    <source>
        <dbReference type="ARBA" id="ARBA00023012"/>
    </source>
</evidence>
<sequence length="412" mass="44094">MRVDEADGCEARRPLLARLRPRRHRGYTFLPWLILGAGSLSHLVQGGTANPWLGGLHLLVFNTLYIAVVFRAFDELKRSSPTTLWLLGAMTAATYLVAVTYGGSWLMFIPLLSLACGTVLRGRRLAVVLAVLSGSGAAIAAWEGNVWNAVSIGYGTYLSGLVTATLLSLSRTVVELQRTRQELARTAVERERLRFSRDLHDLLGHTLSVVVVKAEAARRLAPHDPEAAGAQMRDIEEVGRHALTEVREAVSGYREESLGAELDRARSLLAAAGVAMEVSREGPPLPPRVEALLCWVVREAATNVVRHSGASRCRFTVSADTEGTTRLDVTDDGRGRQEPGAAPGSGLAGLAERIGSAGGRLRTGPGPEGRGFSVLAELPVFVEYAEYTATAGPGEEGDRRAGETEGRTVVGS</sequence>
<reference evidence="7 8" key="1">
    <citation type="submission" date="2018-08" db="EMBL/GenBank/DDBJ databases">
        <authorList>
            <person name="Ferrada E.E."/>
            <person name="Latorre B.A."/>
        </authorList>
    </citation>
    <scope>NUCLEOTIDE SEQUENCE [LARGE SCALE GENOMIC DNA]</scope>
    <source>
        <strain evidence="7 8">VK-A60T</strain>
    </source>
</reference>
<dbReference type="InterPro" id="IPR011712">
    <property type="entry name" value="Sig_transdc_His_kin_sub3_dim/P"/>
</dbReference>
<evidence type="ECO:0000313" key="8">
    <source>
        <dbReference type="Proteomes" id="UP000259636"/>
    </source>
</evidence>
<proteinExistence type="predicted"/>
<name>A0A385DGF0_9ACTN</name>
<dbReference type="EMBL" id="CP031742">
    <property type="protein sequence ID" value="AXQ57478.1"/>
    <property type="molecule type" value="Genomic_DNA"/>
</dbReference>
<dbReference type="GO" id="GO:0016020">
    <property type="term" value="C:membrane"/>
    <property type="evidence" value="ECO:0007669"/>
    <property type="project" value="InterPro"/>
</dbReference>
<keyword evidence="5" id="KW-1133">Transmembrane helix</keyword>
<dbReference type="PANTHER" id="PTHR24421">
    <property type="entry name" value="NITRATE/NITRITE SENSOR PROTEIN NARX-RELATED"/>
    <property type="match status" value="1"/>
</dbReference>
<dbReference type="Proteomes" id="UP000259636">
    <property type="component" value="Chromosome"/>
</dbReference>
<dbReference type="Pfam" id="PF07730">
    <property type="entry name" value="HisKA_3"/>
    <property type="match status" value="1"/>
</dbReference>
<feature type="compositionally biased region" description="Basic and acidic residues" evidence="4">
    <location>
        <begin position="396"/>
        <end position="406"/>
    </location>
</feature>
<dbReference type="GeneID" id="300117330"/>
<keyword evidence="1" id="KW-0808">Transferase</keyword>
<evidence type="ECO:0000259" key="6">
    <source>
        <dbReference type="Pfam" id="PF07730"/>
    </source>
</evidence>
<feature type="transmembrane region" description="Helical" evidence="5">
    <location>
        <begin position="51"/>
        <end position="70"/>
    </location>
</feature>
<keyword evidence="5" id="KW-0472">Membrane</keyword>
<dbReference type="Gene3D" id="1.20.5.1930">
    <property type="match status" value="1"/>
</dbReference>